<dbReference type="RefSeq" id="WP_189653826.1">
    <property type="nucleotide sequence ID" value="NZ_BMRC01000049.1"/>
</dbReference>
<accession>A0ABV5IL66</accession>
<proteinExistence type="predicted"/>
<reference evidence="2 3" key="1">
    <citation type="submission" date="2024-09" db="EMBL/GenBank/DDBJ databases">
        <authorList>
            <person name="Sun Q."/>
            <person name="Mori K."/>
        </authorList>
    </citation>
    <scope>NUCLEOTIDE SEQUENCE [LARGE SCALE GENOMIC DNA]</scope>
    <source>
        <strain evidence="2 3">CCM 3426</strain>
    </source>
</reference>
<evidence type="ECO:0000313" key="3">
    <source>
        <dbReference type="Proteomes" id="UP001589647"/>
    </source>
</evidence>
<name>A0ABV5IL66_9ACTN</name>
<keyword evidence="3" id="KW-1185">Reference proteome</keyword>
<protein>
    <submittedName>
        <fullName evidence="2">Uncharacterized protein</fullName>
    </submittedName>
</protein>
<gene>
    <name evidence="2" type="ORF">ACFFV7_26045</name>
</gene>
<sequence>MIVRNGRTLARVVRPVGCDLRGGALARSVVFADDCPGGVRVTSTDPATLRQLWTRPLTSLRSLGEGAGDAPAVELKVFAEGYVRVRVGGDEYAFTEDGRPVPAPGARPPMDSSLDHGSGPVEFGRFPDSGTDREEGLGSDWTALRSGPQDHRRRRNR</sequence>
<evidence type="ECO:0000313" key="2">
    <source>
        <dbReference type="EMBL" id="MFB9204680.1"/>
    </source>
</evidence>
<feature type="region of interest" description="Disordered" evidence="1">
    <location>
        <begin position="93"/>
        <end position="157"/>
    </location>
</feature>
<dbReference type="EMBL" id="JBHMEI010000019">
    <property type="protein sequence ID" value="MFB9204680.1"/>
    <property type="molecule type" value="Genomic_DNA"/>
</dbReference>
<evidence type="ECO:0000256" key="1">
    <source>
        <dbReference type="SAM" id="MobiDB-lite"/>
    </source>
</evidence>
<organism evidence="2 3">
    <name type="scientific">Nonomuraea spiralis</name>
    <dbReference type="NCBI Taxonomy" id="46182"/>
    <lineage>
        <taxon>Bacteria</taxon>
        <taxon>Bacillati</taxon>
        <taxon>Actinomycetota</taxon>
        <taxon>Actinomycetes</taxon>
        <taxon>Streptosporangiales</taxon>
        <taxon>Streptosporangiaceae</taxon>
        <taxon>Nonomuraea</taxon>
    </lineage>
</organism>
<dbReference type="Proteomes" id="UP001589647">
    <property type="component" value="Unassembled WGS sequence"/>
</dbReference>
<comment type="caution">
    <text evidence="2">The sequence shown here is derived from an EMBL/GenBank/DDBJ whole genome shotgun (WGS) entry which is preliminary data.</text>
</comment>